<feature type="domain" description="HpcH/HpaI aldolase/citrate lyase" evidence="7">
    <location>
        <begin position="18"/>
        <end position="243"/>
    </location>
</feature>
<name>A0A4R5UK51_9HYPH</name>
<evidence type="ECO:0000313" key="9">
    <source>
        <dbReference type="Proteomes" id="UP000295238"/>
    </source>
</evidence>
<proteinExistence type="inferred from homology"/>
<dbReference type="Proteomes" id="UP000295238">
    <property type="component" value="Unassembled WGS sequence"/>
</dbReference>
<evidence type="ECO:0000256" key="2">
    <source>
        <dbReference type="ARBA" id="ARBA00005568"/>
    </source>
</evidence>
<dbReference type="InterPro" id="IPR040442">
    <property type="entry name" value="Pyrv_kinase-like_dom_sf"/>
</dbReference>
<dbReference type="GO" id="GO:0016832">
    <property type="term" value="F:aldehyde-lyase activity"/>
    <property type="evidence" value="ECO:0007669"/>
    <property type="project" value="UniProtKB-ARBA"/>
</dbReference>
<evidence type="ECO:0000259" key="7">
    <source>
        <dbReference type="Pfam" id="PF03328"/>
    </source>
</evidence>
<evidence type="ECO:0000256" key="3">
    <source>
        <dbReference type="ARBA" id="ARBA00022723"/>
    </source>
</evidence>
<evidence type="ECO:0000256" key="5">
    <source>
        <dbReference type="ARBA" id="ARBA00023317"/>
    </source>
</evidence>
<evidence type="ECO:0000256" key="6">
    <source>
        <dbReference type="ARBA" id="ARBA00045074"/>
    </source>
</evidence>
<dbReference type="RefSeq" id="WP_133315951.1">
    <property type="nucleotide sequence ID" value="NZ_SMTL01000002.1"/>
</dbReference>
<protein>
    <submittedName>
        <fullName evidence="8">2-keto-3-deoxy-L-rhamnonate aldolase</fullName>
    </submittedName>
</protein>
<evidence type="ECO:0000256" key="4">
    <source>
        <dbReference type="ARBA" id="ARBA00023239"/>
    </source>
</evidence>
<sequence length="266" mass="27957">MPAAKNKFKAALQGGLPQIGLWLNMAEALPAEIAGHAGFDWLVIDGEHGPNDLRSIMSQLQALSASPSEIVVRPPVGETWIIKQLLDVGARTLLVPMVDSAEQAQELVRAVRYPPAGKRGLGAAVARASQFNAIGDYTETADDEICLLVQAETRAAIADLERIAAVEGVDGVFIGPADLSADMGYRGRTEAPEVQQVIETAIGRIIAAGKPAGILTFNEALNRRYIDLGASFVAVGADVTEYAAALRALAGRYGRGIGAPTLPSGY</sequence>
<dbReference type="SUPFAM" id="SSF51621">
    <property type="entry name" value="Phosphoenolpyruvate/pyruvate domain"/>
    <property type="match status" value="1"/>
</dbReference>
<comment type="catalytic activity">
    <reaction evidence="6">
        <text>D-glyceraldehyde + pyruvate = 2-dehydro-3-deoxy-L-galactonate</text>
        <dbReference type="Rhea" id="RHEA:80055"/>
        <dbReference type="ChEBI" id="CHEBI:15361"/>
        <dbReference type="ChEBI" id="CHEBI:17378"/>
        <dbReference type="ChEBI" id="CHEBI:75545"/>
    </reaction>
</comment>
<dbReference type="EMBL" id="SMTL01000002">
    <property type="protein sequence ID" value="TDK37184.1"/>
    <property type="molecule type" value="Genomic_DNA"/>
</dbReference>
<keyword evidence="9" id="KW-1185">Reference proteome</keyword>
<dbReference type="PANTHER" id="PTHR30502:SF0">
    <property type="entry name" value="PHOSPHOENOLPYRUVATE CARBOXYLASE FAMILY PROTEIN"/>
    <property type="match status" value="1"/>
</dbReference>
<keyword evidence="4" id="KW-0456">Lyase</keyword>
<dbReference type="GO" id="GO:0046872">
    <property type="term" value="F:metal ion binding"/>
    <property type="evidence" value="ECO:0007669"/>
    <property type="project" value="UniProtKB-KW"/>
</dbReference>
<dbReference type="InterPro" id="IPR050251">
    <property type="entry name" value="HpcH-HpaI_aldolase"/>
</dbReference>
<dbReference type="PANTHER" id="PTHR30502">
    <property type="entry name" value="2-KETO-3-DEOXY-L-RHAMNONATE ALDOLASE"/>
    <property type="match status" value="1"/>
</dbReference>
<dbReference type="Pfam" id="PF03328">
    <property type="entry name" value="HpcH_HpaI"/>
    <property type="match status" value="1"/>
</dbReference>
<reference evidence="8 9" key="1">
    <citation type="submission" date="2019-03" db="EMBL/GenBank/DDBJ databases">
        <title>Rhizobium sp. nov., an bacterium isolated from biocrust in Mu Us Desert.</title>
        <authorList>
            <person name="Lixiong L."/>
        </authorList>
    </citation>
    <scope>NUCLEOTIDE SEQUENCE [LARGE SCALE GENOMIC DNA]</scope>
    <source>
        <strain evidence="8 9">SPY-1</strain>
    </source>
</reference>
<evidence type="ECO:0000313" key="8">
    <source>
        <dbReference type="EMBL" id="TDK37184.1"/>
    </source>
</evidence>
<dbReference type="Gene3D" id="3.20.20.60">
    <property type="entry name" value="Phosphoenolpyruvate-binding domains"/>
    <property type="match status" value="1"/>
</dbReference>
<dbReference type="GO" id="GO:0005737">
    <property type="term" value="C:cytoplasm"/>
    <property type="evidence" value="ECO:0007669"/>
    <property type="project" value="UniProtKB-ARBA"/>
</dbReference>
<comment type="caution">
    <text evidence="8">The sequence shown here is derived from an EMBL/GenBank/DDBJ whole genome shotgun (WGS) entry which is preliminary data.</text>
</comment>
<gene>
    <name evidence="8" type="ORF">E2F50_09855</name>
</gene>
<dbReference type="AlphaFoldDB" id="A0A4R5UK51"/>
<dbReference type="InterPro" id="IPR015813">
    <property type="entry name" value="Pyrv/PenolPyrv_kinase-like_dom"/>
</dbReference>
<dbReference type="OrthoDB" id="9802624at2"/>
<accession>A0A4R5UK51</accession>
<comment type="similarity">
    <text evidence="2">Belongs to the HpcH/HpaI aldolase family.</text>
</comment>
<keyword evidence="3" id="KW-0479">Metal-binding</keyword>
<comment type="cofactor">
    <cofactor evidence="1">
        <name>a divalent metal cation</name>
        <dbReference type="ChEBI" id="CHEBI:60240"/>
    </cofactor>
</comment>
<evidence type="ECO:0000256" key="1">
    <source>
        <dbReference type="ARBA" id="ARBA00001968"/>
    </source>
</evidence>
<organism evidence="8 9">
    <name type="scientific">Rhizobium deserti</name>
    <dbReference type="NCBI Taxonomy" id="2547961"/>
    <lineage>
        <taxon>Bacteria</taxon>
        <taxon>Pseudomonadati</taxon>
        <taxon>Pseudomonadota</taxon>
        <taxon>Alphaproteobacteria</taxon>
        <taxon>Hyphomicrobiales</taxon>
        <taxon>Rhizobiaceae</taxon>
        <taxon>Rhizobium/Agrobacterium group</taxon>
        <taxon>Rhizobium</taxon>
    </lineage>
</organism>
<dbReference type="FunFam" id="3.20.20.60:FF:000004">
    <property type="entry name" value="5-keto-4-deoxy-D-glucarate aldolase"/>
    <property type="match status" value="1"/>
</dbReference>
<dbReference type="InterPro" id="IPR005000">
    <property type="entry name" value="Aldolase/citrate-lyase_domain"/>
</dbReference>
<keyword evidence="5" id="KW-0670">Pyruvate</keyword>